<evidence type="ECO:0000313" key="3">
    <source>
        <dbReference type="Proteomes" id="UP000330809"/>
    </source>
</evidence>
<proteinExistence type="predicted"/>
<gene>
    <name evidence="2" type="primary">yohD_2</name>
    <name evidence="2" type="ORF">NCTC10754_04810</name>
</gene>
<dbReference type="Proteomes" id="UP000330809">
    <property type="component" value="Unassembled WGS sequence"/>
</dbReference>
<dbReference type="AlphaFoldDB" id="A0A449IRQ9"/>
<sequence>MFEHIDFNYLLATYGYLAIFIGCLLEGETILILGGWRHTSMSSSCCR</sequence>
<feature type="transmembrane region" description="Helical" evidence="1">
    <location>
        <begin position="12"/>
        <end position="33"/>
    </location>
</feature>
<protein>
    <submittedName>
        <fullName evidence="2">Inner membrane protein YohD</fullName>
    </submittedName>
</protein>
<reference evidence="2 3" key="1">
    <citation type="submission" date="2019-02" db="EMBL/GenBank/DDBJ databases">
        <authorList>
            <consortium name="Pathogen Informatics"/>
        </authorList>
    </citation>
    <scope>NUCLEOTIDE SEQUENCE [LARGE SCALE GENOMIC DNA]</scope>
    <source>
        <strain evidence="2 3">3012STDY7103891</strain>
    </source>
</reference>
<organism evidence="2 3">
    <name type="scientific">Pseudomonas fragi</name>
    <dbReference type="NCBI Taxonomy" id="296"/>
    <lineage>
        <taxon>Bacteria</taxon>
        <taxon>Pseudomonadati</taxon>
        <taxon>Pseudomonadota</taxon>
        <taxon>Gammaproteobacteria</taxon>
        <taxon>Pseudomonadales</taxon>
        <taxon>Pseudomonadaceae</taxon>
        <taxon>Pseudomonas</taxon>
    </lineage>
</organism>
<dbReference type="EMBL" id="CAACYJ010000040">
    <property type="protein sequence ID" value="VFB22124.1"/>
    <property type="molecule type" value="Genomic_DNA"/>
</dbReference>
<evidence type="ECO:0000256" key="1">
    <source>
        <dbReference type="SAM" id="Phobius"/>
    </source>
</evidence>
<keyword evidence="1" id="KW-0472">Membrane</keyword>
<keyword evidence="1" id="KW-0812">Transmembrane</keyword>
<accession>A0A449IRQ9</accession>
<evidence type="ECO:0000313" key="2">
    <source>
        <dbReference type="EMBL" id="VFB22124.1"/>
    </source>
</evidence>
<name>A0A449IRQ9_PSEFR</name>
<keyword evidence="1" id="KW-1133">Transmembrane helix</keyword>